<dbReference type="InterPro" id="IPR036291">
    <property type="entry name" value="NAD(P)-bd_dom_sf"/>
</dbReference>
<keyword evidence="3" id="KW-1185">Reference proteome</keyword>
<dbReference type="PATRIC" id="fig|1246995.3.peg.665"/>
<gene>
    <name evidence="2" type="ORF">AFR_03305</name>
</gene>
<dbReference type="InterPro" id="IPR051604">
    <property type="entry name" value="Ergot_Alk_Oxidoreductase"/>
</dbReference>
<name>U5VT92_9ACTN</name>
<dbReference type="PANTHER" id="PTHR43162">
    <property type="match status" value="1"/>
</dbReference>
<dbReference type="HOGENOM" id="CLU_007383_10_5_11"/>
<organism evidence="2 3">
    <name type="scientific">Actinoplanes friuliensis DSM 7358</name>
    <dbReference type="NCBI Taxonomy" id="1246995"/>
    <lineage>
        <taxon>Bacteria</taxon>
        <taxon>Bacillati</taxon>
        <taxon>Actinomycetota</taxon>
        <taxon>Actinomycetes</taxon>
        <taxon>Micromonosporales</taxon>
        <taxon>Micromonosporaceae</taxon>
        <taxon>Actinoplanes</taxon>
    </lineage>
</organism>
<feature type="domain" description="NAD(P)-binding" evidence="1">
    <location>
        <begin position="9"/>
        <end position="115"/>
    </location>
</feature>
<evidence type="ECO:0000313" key="3">
    <source>
        <dbReference type="Proteomes" id="UP000017746"/>
    </source>
</evidence>
<dbReference type="OrthoDB" id="4632815at2"/>
<reference evidence="2 3" key="1">
    <citation type="journal article" date="2014" name="J. Biotechnol.">
        <title>Complete genome sequence of the actinobacterium Actinoplanes friuliensis HAG 010964, producer of the lipopeptide antibiotic friulimycin.</title>
        <authorList>
            <person name="Ruckert C."/>
            <person name="Szczepanowski R."/>
            <person name="Albersmeier A."/>
            <person name="Goesmann A."/>
            <person name="Fischer N."/>
            <person name="Steinkamper A."/>
            <person name="Puhler A."/>
            <person name="Biener R."/>
            <person name="Schwartz D."/>
            <person name="Kalinowski J."/>
        </authorList>
    </citation>
    <scope>NUCLEOTIDE SEQUENCE [LARGE SCALE GENOMIC DNA]</scope>
    <source>
        <strain evidence="2 3">DSM 7358</strain>
    </source>
</reference>
<dbReference type="SUPFAM" id="SSF51735">
    <property type="entry name" value="NAD(P)-binding Rossmann-fold domains"/>
    <property type="match status" value="1"/>
</dbReference>
<accession>U5VT92</accession>
<dbReference type="Pfam" id="PF13460">
    <property type="entry name" value="NAD_binding_10"/>
    <property type="match status" value="1"/>
</dbReference>
<dbReference type="Gene3D" id="3.40.50.720">
    <property type="entry name" value="NAD(P)-binding Rossmann-like Domain"/>
    <property type="match status" value="1"/>
</dbReference>
<dbReference type="EMBL" id="CP006272">
    <property type="protein sequence ID" value="AGZ38950.1"/>
    <property type="molecule type" value="Genomic_DNA"/>
</dbReference>
<proteinExistence type="predicted"/>
<dbReference type="AlphaFoldDB" id="U5VT92"/>
<dbReference type="Gene3D" id="3.90.25.10">
    <property type="entry name" value="UDP-galactose 4-epimerase, domain 1"/>
    <property type="match status" value="1"/>
</dbReference>
<dbReference type="RefSeq" id="WP_023357893.1">
    <property type="nucleotide sequence ID" value="NC_022657.1"/>
</dbReference>
<dbReference type="eggNOG" id="COG0702">
    <property type="taxonomic scope" value="Bacteria"/>
</dbReference>
<dbReference type="STRING" id="1246995.AFR_03305"/>
<dbReference type="InterPro" id="IPR016040">
    <property type="entry name" value="NAD(P)-bd_dom"/>
</dbReference>
<dbReference type="KEGG" id="afs:AFR_03305"/>
<dbReference type="Proteomes" id="UP000017746">
    <property type="component" value="Chromosome"/>
</dbReference>
<evidence type="ECO:0000259" key="1">
    <source>
        <dbReference type="Pfam" id="PF13460"/>
    </source>
</evidence>
<evidence type="ECO:0000313" key="2">
    <source>
        <dbReference type="EMBL" id="AGZ38950.1"/>
    </source>
</evidence>
<dbReference type="PANTHER" id="PTHR43162:SF1">
    <property type="entry name" value="PRESTALK A DIFFERENTIATION PROTEIN A"/>
    <property type="match status" value="1"/>
</dbReference>
<protein>
    <recommendedName>
        <fullName evidence="1">NAD(P)-binding domain-containing protein</fullName>
    </recommendedName>
</protein>
<sequence length="285" mass="29709">MTIAVTTPTGHVGSRVVQLLVQAGVRPTVLVRDPSKLDPRVRDLVDVAPGDLTDAAYVAGATKGVHALLWVVPELFTGEDPLSEMARIGENGAAAITANGIGHTVLISSVGAEKRHGAGSIDGLARNEELLGGNLLTLRCGYYFTNLLGMLDALEAGVLTTTMPADAPMPWVDPRDVGDIAAARLLAADWTGTPVQAVHGPADLSWSGVAEILGEVLGRRLEVNVLSDDEMRGALRGAGLTDGVVEAIVGMTAGLRDNFTPEQSRSFVTTTPTSLKAWAAANLPH</sequence>